<dbReference type="InterPro" id="IPR001503">
    <property type="entry name" value="Glyco_trans_10"/>
</dbReference>
<dbReference type="AlphaFoldDB" id="A0A9J6FE98"/>
<comment type="subcellular location">
    <subcellularLocation>
        <location evidence="1 12">Golgi apparatus</location>
        <location evidence="1 12">Golgi stack membrane</location>
        <topology evidence="1 12">Single-pass type II membrane protein</topology>
    </subcellularLocation>
</comment>
<evidence type="ECO:0000256" key="7">
    <source>
        <dbReference type="ARBA" id="ARBA00022968"/>
    </source>
</evidence>
<dbReference type="OrthoDB" id="427096at2759"/>
<feature type="domain" description="Fucosyltransferase N-terminal" evidence="14">
    <location>
        <begin position="132"/>
        <end position="246"/>
    </location>
</feature>
<evidence type="ECO:0000313" key="16">
    <source>
        <dbReference type="Proteomes" id="UP000821853"/>
    </source>
</evidence>
<comment type="similarity">
    <text evidence="3 12">Belongs to the glycosyltransferase 10 family.</text>
</comment>
<dbReference type="SUPFAM" id="SSF53756">
    <property type="entry name" value="UDP-Glycosyltransferase/glycogen phosphorylase"/>
    <property type="match status" value="1"/>
</dbReference>
<evidence type="ECO:0000259" key="14">
    <source>
        <dbReference type="Pfam" id="PF17039"/>
    </source>
</evidence>
<dbReference type="GO" id="GO:0032580">
    <property type="term" value="C:Golgi cisterna membrane"/>
    <property type="evidence" value="ECO:0007669"/>
    <property type="project" value="UniProtKB-SubCell"/>
</dbReference>
<keyword evidence="16" id="KW-1185">Reference proteome</keyword>
<keyword evidence="8" id="KW-1133">Transmembrane helix</keyword>
<keyword evidence="6 12" id="KW-0812">Transmembrane</keyword>
<evidence type="ECO:0000256" key="11">
    <source>
        <dbReference type="ARBA" id="ARBA00023180"/>
    </source>
</evidence>
<dbReference type="Pfam" id="PF00852">
    <property type="entry name" value="Glyco_transf_10"/>
    <property type="match status" value="1"/>
</dbReference>
<comment type="caution">
    <text evidence="15">The sequence shown here is derived from an EMBL/GenBank/DDBJ whole genome shotgun (WGS) entry which is preliminary data.</text>
</comment>
<dbReference type="EC" id="2.4.1.-" evidence="12"/>
<protein>
    <recommendedName>
        <fullName evidence="12">Fucosyltransferase</fullName>
        <ecNumber evidence="12">2.4.1.-</ecNumber>
    </recommendedName>
</protein>
<dbReference type="FunFam" id="3.40.50.11660:FF:000006">
    <property type="entry name" value="Alpha-(1,3)-fucosyltransferase C"/>
    <property type="match status" value="1"/>
</dbReference>
<evidence type="ECO:0000256" key="6">
    <source>
        <dbReference type="ARBA" id="ARBA00022692"/>
    </source>
</evidence>
<keyword evidence="5 12" id="KW-0808">Transferase</keyword>
<evidence type="ECO:0000256" key="4">
    <source>
        <dbReference type="ARBA" id="ARBA00022676"/>
    </source>
</evidence>
<evidence type="ECO:0000256" key="8">
    <source>
        <dbReference type="ARBA" id="ARBA00022989"/>
    </source>
</evidence>
<dbReference type="InterPro" id="IPR038577">
    <property type="entry name" value="GT10-like_C_sf"/>
</dbReference>
<feature type="domain" description="Fucosyltransferase C-terminal" evidence="13">
    <location>
        <begin position="267"/>
        <end position="443"/>
    </location>
</feature>
<dbReference type="PANTHER" id="PTHR48438:SF1">
    <property type="entry name" value="ALPHA-(1,3)-FUCOSYLTRANSFERASE C-RELATED"/>
    <property type="match status" value="1"/>
</dbReference>
<proteinExistence type="inferred from homology"/>
<dbReference type="PANTHER" id="PTHR48438">
    <property type="entry name" value="ALPHA-(1,3)-FUCOSYLTRANSFERASE C-RELATED"/>
    <property type="match status" value="1"/>
</dbReference>
<dbReference type="InterPro" id="IPR055270">
    <property type="entry name" value="Glyco_tran_10_C"/>
</dbReference>
<dbReference type="Proteomes" id="UP000821853">
    <property type="component" value="Chromosome 1"/>
</dbReference>
<sequence length="461" mass="53315">MYDPEETFGTGSGADHSVTTVCCWQAPCLSCRFCFATGAEQGGGRKQTCMRTDLCTYIPHEITQSAGFMLVNVINAKHCLKFLSYNSCLADLLTKVSVTAFAYGMICFVCFDRNRRWMPFFGRKDIFGRPDKPRILFWTTIFGEWFSGLSKGGTAELRYWAPFWGCADRCYIANDRRTLAISDAVVFYACDLNASDLPARRAPGQKWVLWSLEPPTSCDMSPLVPMKTAINWTMTYRRDSDVLDAYAAVTARKRPASYSFDRLKERWMHKKTMAVWPVSHCDTFGKREDFVEELQRHIHVDVYGKCGNYSCSRSVRNSCHRQFASEYFFLLSFENTVCKDYVTEKLYFTLLFDIIPVTFGGADYQALAPPGSYIDALKFKTPKDLADYLKVVSEDFELYKSYFQWKGKYDVKPWEYYTFCKLCAKLHSTSFRETSVYPDILQWWNDTSHCRTWNRNAKQLL</sequence>
<comment type="pathway">
    <text evidence="2">Protein modification; protein glycosylation.</text>
</comment>
<dbReference type="InterPro" id="IPR031481">
    <property type="entry name" value="Glyco_tran_10_N"/>
</dbReference>
<dbReference type="GO" id="GO:0008417">
    <property type="term" value="F:fucosyltransferase activity"/>
    <property type="evidence" value="ECO:0007669"/>
    <property type="project" value="InterPro"/>
</dbReference>
<evidence type="ECO:0000256" key="3">
    <source>
        <dbReference type="ARBA" id="ARBA00008919"/>
    </source>
</evidence>
<keyword evidence="10" id="KW-0472">Membrane</keyword>
<dbReference type="Pfam" id="PF17039">
    <property type="entry name" value="Glyco_tran_10_N"/>
    <property type="match status" value="1"/>
</dbReference>
<dbReference type="Gene3D" id="3.40.50.11660">
    <property type="entry name" value="Glycosyl transferase family 10, C-terminal domain"/>
    <property type="match status" value="1"/>
</dbReference>
<organism evidence="15 16">
    <name type="scientific">Haemaphysalis longicornis</name>
    <name type="common">Bush tick</name>
    <dbReference type="NCBI Taxonomy" id="44386"/>
    <lineage>
        <taxon>Eukaryota</taxon>
        <taxon>Metazoa</taxon>
        <taxon>Ecdysozoa</taxon>
        <taxon>Arthropoda</taxon>
        <taxon>Chelicerata</taxon>
        <taxon>Arachnida</taxon>
        <taxon>Acari</taxon>
        <taxon>Parasitiformes</taxon>
        <taxon>Ixodida</taxon>
        <taxon>Ixodoidea</taxon>
        <taxon>Ixodidae</taxon>
        <taxon>Haemaphysalinae</taxon>
        <taxon>Haemaphysalis</taxon>
    </lineage>
</organism>
<keyword evidence="4 12" id="KW-0328">Glycosyltransferase</keyword>
<evidence type="ECO:0000256" key="1">
    <source>
        <dbReference type="ARBA" id="ARBA00004447"/>
    </source>
</evidence>
<evidence type="ECO:0000259" key="13">
    <source>
        <dbReference type="Pfam" id="PF00852"/>
    </source>
</evidence>
<evidence type="ECO:0000256" key="2">
    <source>
        <dbReference type="ARBA" id="ARBA00004922"/>
    </source>
</evidence>
<accession>A0A9J6FE98</accession>
<keyword evidence="9 12" id="KW-0333">Golgi apparatus</keyword>
<keyword evidence="7" id="KW-0735">Signal-anchor</keyword>
<dbReference type="OMA" id="FASEYFF"/>
<name>A0A9J6FE98_HAELO</name>
<reference evidence="15 16" key="1">
    <citation type="journal article" date="2020" name="Cell">
        <title>Large-Scale Comparative Analyses of Tick Genomes Elucidate Their Genetic Diversity and Vector Capacities.</title>
        <authorList>
            <consortium name="Tick Genome and Microbiome Consortium (TIGMIC)"/>
            <person name="Jia N."/>
            <person name="Wang J."/>
            <person name="Shi W."/>
            <person name="Du L."/>
            <person name="Sun Y."/>
            <person name="Zhan W."/>
            <person name="Jiang J.F."/>
            <person name="Wang Q."/>
            <person name="Zhang B."/>
            <person name="Ji P."/>
            <person name="Bell-Sakyi L."/>
            <person name="Cui X.M."/>
            <person name="Yuan T.T."/>
            <person name="Jiang B.G."/>
            <person name="Yang W.F."/>
            <person name="Lam T.T."/>
            <person name="Chang Q.C."/>
            <person name="Ding S.J."/>
            <person name="Wang X.J."/>
            <person name="Zhu J.G."/>
            <person name="Ruan X.D."/>
            <person name="Zhao L."/>
            <person name="Wei J.T."/>
            <person name="Ye R.Z."/>
            <person name="Que T.C."/>
            <person name="Du C.H."/>
            <person name="Zhou Y.H."/>
            <person name="Cheng J.X."/>
            <person name="Dai P.F."/>
            <person name="Guo W.B."/>
            <person name="Han X.H."/>
            <person name="Huang E.J."/>
            <person name="Li L.F."/>
            <person name="Wei W."/>
            <person name="Gao Y.C."/>
            <person name="Liu J.Z."/>
            <person name="Shao H.Z."/>
            <person name="Wang X."/>
            <person name="Wang C.C."/>
            <person name="Yang T.C."/>
            <person name="Huo Q.B."/>
            <person name="Li W."/>
            <person name="Chen H.Y."/>
            <person name="Chen S.E."/>
            <person name="Zhou L.G."/>
            <person name="Ni X.B."/>
            <person name="Tian J.H."/>
            <person name="Sheng Y."/>
            <person name="Liu T."/>
            <person name="Pan Y.S."/>
            <person name="Xia L.Y."/>
            <person name="Li J."/>
            <person name="Zhao F."/>
            <person name="Cao W.C."/>
        </authorList>
    </citation>
    <scope>NUCLEOTIDE SEQUENCE [LARGE SCALE GENOMIC DNA]</scope>
    <source>
        <strain evidence="15">HaeL-2018</strain>
    </source>
</reference>
<evidence type="ECO:0000256" key="10">
    <source>
        <dbReference type="ARBA" id="ARBA00023136"/>
    </source>
</evidence>
<keyword evidence="11" id="KW-0325">Glycoprotein</keyword>
<dbReference type="VEuPathDB" id="VectorBase:HLOH_045553"/>
<dbReference type="EMBL" id="JABSTR010000001">
    <property type="protein sequence ID" value="KAH9361362.1"/>
    <property type="molecule type" value="Genomic_DNA"/>
</dbReference>
<evidence type="ECO:0000313" key="15">
    <source>
        <dbReference type="EMBL" id="KAH9361362.1"/>
    </source>
</evidence>
<evidence type="ECO:0000256" key="9">
    <source>
        <dbReference type="ARBA" id="ARBA00023034"/>
    </source>
</evidence>
<evidence type="ECO:0000256" key="12">
    <source>
        <dbReference type="RuleBase" id="RU003832"/>
    </source>
</evidence>
<gene>
    <name evidence="15" type="ORF">HPB48_020256</name>
</gene>
<evidence type="ECO:0000256" key="5">
    <source>
        <dbReference type="ARBA" id="ARBA00022679"/>
    </source>
</evidence>